<dbReference type="PROSITE" id="PS00330">
    <property type="entry name" value="HEMOLYSIN_CALCIUM"/>
    <property type="match status" value="3"/>
</dbReference>
<evidence type="ECO:0000256" key="2">
    <source>
        <dbReference type="ARBA" id="ARBA00009490"/>
    </source>
</evidence>
<feature type="region of interest" description="Disordered" evidence="4">
    <location>
        <begin position="459"/>
        <end position="481"/>
    </location>
</feature>
<protein>
    <submittedName>
        <fullName evidence="6">Reprolysin-like metallopeptidase</fullName>
    </submittedName>
</protein>
<comment type="caution">
    <text evidence="6">The sequence shown here is derived from an EMBL/GenBank/DDBJ whole genome shotgun (WGS) entry which is preliminary data.</text>
</comment>
<dbReference type="Gene3D" id="2.150.10.10">
    <property type="entry name" value="Serralysin-like metalloprotease, C-terminal"/>
    <property type="match status" value="3"/>
</dbReference>
<dbReference type="EMBL" id="JBHSCR010000002">
    <property type="protein sequence ID" value="MFC4346974.1"/>
    <property type="molecule type" value="Genomic_DNA"/>
</dbReference>
<dbReference type="RefSeq" id="WP_068147581.1">
    <property type="nucleotide sequence ID" value="NZ_JBHSCR010000002.1"/>
</dbReference>
<dbReference type="InterPro" id="IPR024079">
    <property type="entry name" value="MetalloPept_cat_dom_sf"/>
</dbReference>
<dbReference type="Gene3D" id="2.60.120.380">
    <property type="match status" value="1"/>
</dbReference>
<dbReference type="SUPFAM" id="SSF55486">
    <property type="entry name" value="Metalloproteases ('zincins'), catalytic domain"/>
    <property type="match status" value="1"/>
</dbReference>
<evidence type="ECO:0000256" key="4">
    <source>
        <dbReference type="SAM" id="MobiDB-lite"/>
    </source>
</evidence>
<evidence type="ECO:0000313" key="6">
    <source>
        <dbReference type="EMBL" id="MFC4346974.1"/>
    </source>
</evidence>
<dbReference type="Pfam" id="PF00353">
    <property type="entry name" value="HemolysinCabind"/>
    <property type="match status" value="5"/>
</dbReference>
<evidence type="ECO:0000256" key="3">
    <source>
        <dbReference type="ARBA" id="ARBA00022525"/>
    </source>
</evidence>
<organism evidence="6 7">
    <name type="scientific">Kordiimonas lipolytica</name>
    <dbReference type="NCBI Taxonomy" id="1662421"/>
    <lineage>
        <taxon>Bacteria</taxon>
        <taxon>Pseudomonadati</taxon>
        <taxon>Pseudomonadota</taxon>
        <taxon>Alphaproteobacteria</taxon>
        <taxon>Kordiimonadales</taxon>
        <taxon>Kordiimonadaceae</taxon>
        <taxon>Kordiimonas</taxon>
    </lineage>
</organism>
<gene>
    <name evidence="6" type="ORF">ACFO5Q_03870</name>
</gene>
<dbReference type="PANTHER" id="PTHR38340">
    <property type="entry name" value="S-LAYER PROTEIN"/>
    <property type="match status" value="1"/>
</dbReference>
<name>A0ABV8U703_9PROT</name>
<evidence type="ECO:0000256" key="1">
    <source>
        <dbReference type="ARBA" id="ARBA00004613"/>
    </source>
</evidence>
<dbReference type="PANTHER" id="PTHR38340:SF1">
    <property type="entry name" value="S-LAYER PROTEIN"/>
    <property type="match status" value="1"/>
</dbReference>
<reference evidence="7" key="1">
    <citation type="journal article" date="2019" name="Int. J. Syst. Evol. Microbiol.">
        <title>The Global Catalogue of Microorganisms (GCM) 10K type strain sequencing project: providing services to taxonomists for standard genome sequencing and annotation.</title>
        <authorList>
            <consortium name="The Broad Institute Genomics Platform"/>
            <consortium name="The Broad Institute Genome Sequencing Center for Infectious Disease"/>
            <person name="Wu L."/>
            <person name="Ma J."/>
        </authorList>
    </citation>
    <scope>NUCLEOTIDE SEQUENCE [LARGE SCALE GENOMIC DNA]</scope>
    <source>
        <strain evidence="7">CGMCC 1.15304</strain>
    </source>
</reference>
<sequence>MADITNDLTTTASVAEGEEFEGAIESVGDEDWIAVTLTAGVTYGFSLRGLLSNNGTLEDPYIKGIYDSNGNSLGVEDDDSGDGRESLLVFTPDTSGTYYISAGSWDGPFDGYDPTGTYTFSYGEYAGTAVTPFSEAFAEQTEASGITEVDALLSLWRYKNLEGTEATEVTYSYPTDGSIYSEDPDFGYGSESADSEPWAGISYLIEAEKDLFDDALSQISSFANIVFTLVPDNAESAGVIRPAWTNLADEDAAAWAYLPYSSSQAGDIWFLSQNQSTGGEGSYFHTVLLHELGHAVGLKHTFDSDGSGVVMPAEYDGLEYTVMSYNSSVDTDIHSLDFYPTTYMYYDILALQHLYGAIDANEGDTTYSFLAGTRYYETVWDTGGTDTYDASSQTKAVHLDLTPGSWSNVGTTVLTFGGSSASKTDTVFTPPEITIERALGGLGDDTLTGNDAANLLAGNAGDDSITGGGGDDTLRGNAGEDTLKGGLGNDALWAGAGDASADRMSGGLGNDTLGGGAGNDLLDGGNGADVVFGGSGDDTIAGGGWVNGAAVTDETSAAQLWAGDGNDFVFGADGNDQLGGGDDDDNISGFGGDDVIYAGKTGADTLDGGDGDDVIFGGSENDVVSGGGGNDEIYGGGGNDVVTGGTGVDTLYGGTGDDTLTGGGGDDILRGGDGADVFVFSGSGGDDQIDGFTIGEDILDLGDTTTDFTNLASVQAAASETADGLLIDLGGGDSLLLTGLSVADLSGIDILYS</sequence>
<evidence type="ECO:0000313" key="7">
    <source>
        <dbReference type="Proteomes" id="UP001595776"/>
    </source>
</evidence>
<keyword evidence="7" id="KW-1185">Reference proteome</keyword>
<proteinExistence type="inferred from homology"/>
<dbReference type="SUPFAM" id="SSF51120">
    <property type="entry name" value="beta-Roll"/>
    <property type="match status" value="3"/>
</dbReference>
<comment type="similarity">
    <text evidence="2">Belongs to the peptidase M10B family.</text>
</comment>
<accession>A0ABV8U703</accession>
<dbReference type="InterPro" id="IPR050557">
    <property type="entry name" value="RTX_toxin/Mannuronan_C5-epim"/>
</dbReference>
<dbReference type="SMART" id="SM00235">
    <property type="entry name" value="ZnMc"/>
    <property type="match status" value="1"/>
</dbReference>
<feature type="domain" description="Peptidase metallopeptidase" evidence="5">
    <location>
        <begin position="152"/>
        <end position="335"/>
    </location>
</feature>
<evidence type="ECO:0000259" key="5">
    <source>
        <dbReference type="SMART" id="SM00235"/>
    </source>
</evidence>
<dbReference type="Proteomes" id="UP001595776">
    <property type="component" value="Unassembled WGS sequence"/>
</dbReference>
<dbReference type="InterPro" id="IPR018511">
    <property type="entry name" value="Hemolysin-typ_Ca-bd_CS"/>
</dbReference>
<dbReference type="Gene3D" id="3.40.390.10">
    <property type="entry name" value="Collagenase (Catalytic Domain)"/>
    <property type="match status" value="1"/>
</dbReference>
<dbReference type="InterPro" id="IPR001343">
    <property type="entry name" value="Hemolysn_Ca-bd"/>
</dbReference>
<dbReference type="PRINTS" id="PR00313">
    <property type="entry name" value="CABNDNGRPT"/>
</dbReference>
<keyword evidence="3" id="KW-0964">Secreted</keyword>
<dbReference type="InterPro" id="IPR034033">
    <property type="entry name" value="Serralysin-like"/>
</dbReference>
<comment type="subcellular location">
    <subcellularLocation>
        <location evidence="1">Secreted</location>
    </subcellularLocation>
</comment>
<dbReference type="InterPro" id="IPR011049">
    <property type="entry name" value="Serralysin-like_metalloprot_C"/>
</dbReference>
<dbReference type="CDD" id="cd04277">
    <property type="entry name" value="ZnMc_serralysin_like"/>
    <property type="match status" value="1"/>
</dbReference>
<dbReference type="InterPro" id="IPR006026">
    <property type="entry name" value="Peptidase_Metallo"/>
</dbReference>